<gene>
    <name evidence="1" type="ORF">MMAB1_0768</name>
</gene>
<sequence>MHFEVLLEEESTRAAMDNLLPKMIRDEDSFNIHPFNGKKDLLGKLPGRLRAYKKWIPRDYRIVVLVDRDRDDCMVLKRQMETIAIEAGLSTKSSSPNDDTFQVLNRIAIEELEAWFLGDVEALAAAYPGVPLTLGAKERYRDPDAVVNAWEALERVLQQAGYPGPLQKIKSASEISKGMVPDRNRSASFQSFYTGVLACIRQS</sequence>
<dbReference type="EMBL" id="LT158599">
    <property type="protein sequence ID" value="CVK31982.1"/>
    <property type="molecule type" value="Genomic_DNA"/>
</dbReference>
<dbReference type="OrthoDB" id="109635at2157"/>
<protein>
    <recommendedName>
        <fullName evidence="3">DUF4276 family protein</fullName>
    </recommendedName>
</protein>
<evidence type="ECO:0000313" key="2">
    <source>
        <dbReference type="Proteomes" id="UP000069850"/>
    </source>
</evidence>
<dbReference type="InterPro" id="IPR025455">
    <property type="entry name" value="DUF4276"/>
</dbReference>
<dbReference type="Pfam" id="PF14103">
    <property type="entry name" value="DUF4276"/>
    <property type="match status" value="1"/>
</dbReference>
<reference evidence="1 2" key="1">
    <citation type="submission" date="2016-01" db="EMBL/GenBank/DDBJ databases">
        <authorList>
            <person name="Manzoor S."/>
        </authorList>
    </citation>
    <scope>NUCLEOTIDE SEQUENCE [LARGE SCALE GENOMIC DNA]</scope>
    <source>
        <strain evidence="1">Methanoculleus sp MAB1</strain>
    </source>
</reference>
<evidence type="ECO:0000313" key="1">
    <source>
        <dbReference type="EMBL" id="CVK31982.1"/>
    </source>
</evidence>
<accession>A0A0X3BIL0</accession>
<dbReference type="Proteomes" id="UP000069850">
    <property type="component" value="Chromosome 1"/>
</dbReference>
<dbReference type="KEGG" id="mema:MMAB1_0768"/>
<name>A0A0X3BIL0_9EURY</name>
<dbReference type="AlphaFoldDB" id="A0A0X3BIL0"/>
<organism evidence="1 2">
    <name type="scientific">Methanoculleus bourgensis</name>
    <dbReference type="NCBI Taxonomy" id="83986"/>
    <lineage>
        <taxon>Archaea</taxon>
        <taxon>Methanobacteriati</taxon>
        <taxon>Methanobacteriota</taxon>
        <taxon>Stenosarchaea group</taxon>
        <taxon>Methanomicrobia</taxon>
        <taxon>Methanomicrobiales</taxon>
        <taxon>Methanomicrobiaceae</taxon>
        <taxon>Methanoculleus</taxon>
    </lineage>
</organism>
<proteinExistence type="predicted"/>
<dbReference type="RefSeq" id="WP_062262117.1">
    <property type="nucleotide sequence ID" value="NZ_LT158599.1"/>
</dbReference>
<dbReference type="GeneID" id="27136780"/>
<evidence type="ECO:0008006" key="3">
    <source>
        <dbReference type="Google" id="ProtNLM"/>
    </source>
</evidence>